<dbReference type="PROSITE" id="PS50123">
    <property type="entry name" value="CHER"/>
    <property type="match status" value="1"/>
</dbReference>
<dbReference type="PIRSF" id="PIRSF000410">
    <property type="entry name" value="CheR"/>
    <property type="match status" value="1"/>
</dbReference>
<dbReference type="SUPFAM" id="SSF47757">
    <property type="entry name" value="Chemotaxis receptor methyltransferase CheR, N-terminal domain"/>
    <property type="match status" value="1"/>
</dbReference>
<evidence type="ECO:0000259" key="6">
    <source>
        <dbReference type="PROSITE" id="PS50123"/>
    </source>
</evidence>
<gene>
    <name evidence="7" type="ORF">J3U87_18170</name>
</gene>
<keyword evidence="3" id="KW-0489">Methyltransferase</keyword>
<proteinExistence type="predicted"/>
<dbReference type="GO" id="GO:0008983">
    <property type="term" value="F:protein-glutamate O-methyltransferase activity"/>
    <property type="evidence" value="ECO:0007669"/>
    <property type="project" value="UniProtKB-EC"/>
</dbReference>
<dbReference type="PANTHER" id="PTHR24422">
    <property type="entry name" value="CHEMOTAXIS PROTEIN METHYLTRANSFERASE"/>
    <property type="match status" value="1"/>
</dbReference>
<comment type="catalytic activity">
    <reaction evidence="1">
        <text>L-glutamyl-[protein] + S-adenosyl-L-methionine = [protein]-L-glutamate 5-O-methyl ester + S-adenosyl-L-homocysteine</text>
        <dbReference type="Rhea" id="RHEA:24452"/>
        <dbReference type="Rhea" id="RHEA-COMP:10208"/>
        <dbReference type="Rhea" id="RHEA-COMP:10311"/>
        <dbReference type="ChEBI" id="CHEBI:29973"/>
        <dbReference type="ChEBI" id="CHEBI:57856"/>
        <dbReference type="ChEBI" id="CHEBI:59789"/>
        <dbReference type="ChEBI" id="CHEBI:82795"/>
        <dbReference type="EC" id="2.1.1.80"/>
    </reaction>
</comment>
<dbReference type="InterPro" id="IPR036804">
    <property type="entry name" value="CheR_N_sf"/>
</dbReference>
<dbReference type="GO" id="GO:0032259">
    <property type="term" value="P:methylation"/>
    <property type="evidence" value="ECO:0007669"/>
    <property type="project" value="UniProtKB-KW"/>
</dbReference>
<dbReference type="InterPro" id="IPR026024">
    <property type="entry name" value="Chemotaxis_MeTrfase_CheR"/>
</dbReference>
<dbReference type="PRINTS" id="PR00996">
    <property type="entry name" value="CHERMTFRASE"/>
</dbReference>
<dbReference type="Proteomes" id="UP000663929">
    <property type="component" value="Chromosome"/>
</dbReference>
<evidence type="ECO:0000256" key="5">
    <source>
        <dbReference type="ARBA" id="ARBA00022691"/>
    </source>
</evidence>
<reference evidence="7" key="1">
    <citation type="submission" date="2021-03" db="EMBL/GenBank/DDBJ databases">
        <title>Acanthopleuribacteraceae sp. M133.</title>
        <authorList>
            <person name="Wang G."/>
        </authorList>
    </citation>
    <scope>NUCLEOTIDE SEQUENCE</scope>
    <source>
        <strain evidence="7">M133</strain>
    </source>
</reference>
<dbReference type="PANTHER" id="PTHR24422:SF19">
    <property type="entry name" value="CHEMOTAXIS PROTEIN METHYLTRANSFERASE"/>
    <property type="match status" value="1"/>
</dbReference>
<evidence type="ECO:0000256" key="3">
    <source>
        <dbReference type="ARBA" id="ARBA00022603"/>
    </source>
</evidence>
<dbReference type="Pfam" id="PF03705">
    <property type="entry name" value="CheR_N"/>
    <property type="match status" value="1"/>
</dbReference>
<dbReference type="SMART" id="SM00138">
    <property type="entry name" value="MeTrc"/>
    <property type="match status" value="1"/>
</dbReference>
<dbReference type="InterPro" id="IPR000780">
    <property type="entry name" value="CheR_MeTrfase"/>
</dbReference>
<keyword evidence="4" id="KW-0808">Transferase</keyword>
<dbReference type="InterPro" id="IPR029063">
    <property type="entry name" value="SAM-dependent_MTases_sf"/>
</dbReference>
<dbReference type="AlphaFoldDB" id="A0A8A4TE75"/>
<evidence type="ECO:0000256" key="2">
    <source>
        <dbReference type="ARBA" id="ARBA00012534"/>
    </source>
</evidence>
<keyword evidence="5" id="KW-0949">S-adenosyl-L-methionine</keyword>
<dbReference type="EMBL" id="CP071793">
    <property type="protein sequence ID" value="QTD47524.1"/>
    <property type="molecule type" value="Genomic_DNA"/>
</dbReference>
<dbReference type="Gene3D" id="3.40.50.150">
    <property type="entry name" value="Vaccinia Virus protein VP39"/>
    <property type="match status" value="1"/>
</dbReference>
<evidence type="ECO:0000313" key="7">
    <source>
        <dbReference type="EMBL" id="QTD47524.1"/>
    </source>
</evidence>
<dbReference type="SUPFAM" id="SSF53335">
    <property type="entry name" value="S-adenosyl-L-methionine-dependent methyltransferases"/>
    <property type="match status" value="1"/>
</dbReference>
<dbReference type="InterPro" id="IPR022641">
    <property type="entry name" value="CheR_N"/>
</dbReference>
<accession>A0A8A4TE75</accession>
<name>A0A8A4TE75_SULCO</name>
<evidence type="ECO:0000313" key="8">
    <source>
        <dbReference type="Proteomes" id="UP000663929"/>
    </source>
</evidence>
<keyword evidence="8" id="KW-1185">Reference proteome</keyword>
<organism evidence="7 8">
    <name type="scientific">Sulfidibacter corallicola</name>
    <dbReference type="NCBI Taxonomy" id="2818388"/>
    <lineage>
        <taxon>Bacteria</taxon>
        <taxon>Pseudomonadati</taxon>
        <taxon>Acidobacteriota</taxon>
        <taxon>Holophagae</taxon>
        <taxon>Acanthopleuribacterales</taxon>
        <taxon>Acanthopleuribacteraceae</taxon>
        <taxon>Sulfidibacter</taxon>
    </lineage>
</organism>
<dbReference type="Pfam" id="PF01739">
    <property type="entry name" value="CheR"/>
    <property type="match status" value="1"/>
</dbReference>
<dbReference type="Gene3D" id="1.10.155.10">
    <property type="entry name" value="Chemotaxis receptor methyltransferase CheR, N-terminal domain"/>
    <property type="match status" value="1"/>
</dbReference>
<dbReference type="KEGG" id="scor:J3U87_18170"/>
<sequence>MNEFRLDGMMEIQDAEFKLFQDLIYNNFGIHLTEAKRSLLVRRLQQVIRQGKFKSFRDYYNYLCTHPSDRNLTELVNRITTNYTFFNREADHFDLFYKTCLPEIVRRHTGRNSRDLRVWCAAASTGEEPYMLAMLIMEFFGGQYGMWDAGVLATDISQQALEKARRGRYTEEQVKTLPPVLFKKYFQKSTMGQYEVIDRLRREITYRRFNLINRLYPFKKPFDVVFCRNVMIYFDQPTKDHVVRKIHESLAPGGYLFIGHSESLARNTQGFQYLQPAAYRKI</sequence>
<feature type="domain" description="CheR-type methyltransferase" evidence="6">
    <location>
        <begin position="5"/>
        <end position="282"/>
    </location>
</feature>
<dbReference type="CDD" id="cd02440">
    <property type="entry name" value="AdoMet_MTases"/>
    <property type="match status" value="1"/>
</dbReference>
<evidence type="ECO:0000256" key="1">
    <source>
        <dbReference type="ARBA" id="ARBA00001541"/>
    </source>
</evidence>
<protein>
    <recommendedName>
        <fullName evidence="2">protein-glutamate O-methyltransferase</fullName>
        <ecNumber evidence="2">2.1.1.80</ecNumber>
    </recommendedName>
</protein>
<evidence type="ECO:0000256" key="4">
    <source>
        <dbReference type="ARBA" id="ARBA00022679"/>
    </source>
</evidence>
<dbReference type="InterPro" id="IPR050903">
    <property type="entry name" value="Bact_Chemotaxis_MeTrfase"/>
</dbReference>
<dbReference type="RefSeq" id="WP_237377193.1">
    <property type="nucleotide sequence ID" value="NZ_CP071793.1"/>
</dbReference>
<dbReference type="EC" id="2.1.1.80" evidence="2"/>
<dbReference type="InterPro" id="IPR022642">
    <property type="entry name" value="CheR_C"/>
</dbReference>